<feature type="domain" description="PH" evidence="6">
    <location>
        <begin position="275"/>
        <end position="379"/>
    </location>
</feature>
<dbReference type="GO" id="GO:0005096">
    <property type="term" value="F:GTPase activator activity"/>
    <property type="evidence" value="ECO:0007669"/>
    <property type="project" value="UniProtKB-KW"/>
</dbReference>
<dbReference type="PROSITE" id="PS50003">
    <property type="entry name" value="PH_DOMAIN"/>
    <property type="match status" value="1"/>
</dbReference>
<dbReference type="InterPro" id="IPR011993">
    <property type="entry name" value="PH-like_dom_sf"/>
</dbReference>
<dbReference type="CTD" id="32522"/>
<dbReference type="AlphaFoldDB" id="A0A9R0EW45"/>
<dbReference type="SUPFAM" id="SSF48350">
    <property type="entry name" value="GTPase activation domain, GAP"/>
    <property type="match status" value="1"/>
</dbReference>
<feature type="domain" description="SH3" evidence="5">
    <location>
        <begin position="689"/>
        <end position="748"/>
    </location>
</feature>
<evidence type="ECO:0000256" key="2">
    <source>
        <dbReference type="ARBA" id="ARBA00022468"/>
    </source>
</evidence>
<dbReference type="InterPro" id="IPR001849">
    <property type="entry name" value="PH_domain"/>
</dbReference>
<protein>
    <submittedName>
        <fullName evidence="9">Rho GTPase-activating protein Graf</fullName>
    </submittedName>
</protein>
<dbReference type="PROSITE" id="PS50002">
    <property type="entry name" value="SH3"/>
    <property type="match status" value="1"/>
</dbReference>
<keyword evidence="4" id="KW-0175">Coiled coil</keyword>
<accession>A0A9R0EW45</accession>
<keyword evidence="2" id="KW-0343">GTPase activation</keyword>
<dbReference type="InterPro" id="IPR000198">
    <property type="entry name" value="RhoGAP_dom"/>
</dbReference>
<dbReference type="InterPro" id="IPR047225">
    <property type="entry name" value="PH_GRAF"/>
</dbReference>
<dbReference type="Pfam" id="PF16746">
    <property type="entry name" value="BAR_3"/>
    <property type="match status" value="1"/>
</dbReference>
<dbReference type="InterPro" id="IPR027267">
    <property type="entry name" value="AH/BAR_dom_sf"/>
</dbReference>
<dbReference type="Pfam" id="PF00620">
    <property type="entry name" value="RhoGAP"/>
    <property type="match status" value="1"/>
</dbReference>
<gene>
    <name evidence="9" type="primary">LOC118270991</name>
</gene>
<feature type="coiled-coil region" evidence="4">
    <location>
        <begin position="227"/>
        <end position="261"/>
    </location>
</feature>
<organism evidence="8 9">
    <name type="scientific">Spodoptera frugiperda</name>
    <name type="common">Fall armyworm</name>
    <dbReference type="NCBI Taxonomy" id="7108"/>
    <lineage>
        <taxon>Eukaryota</taxon>
        <taxon>Metazoa</taxon>
        <taxon>Ecdysozoa</taxon>
        <taxon>Arthropoda</taxon>
        <taxon>Hexapoda</taxon>
        <taxon>Insecta</taxon>
        <taxon>Pterygota</taxon>
        <taxon>Neoptera</taxon>
        <taxon>Endopterygota</taxon>
        <taxon>Lepidoptera</taxon>
        <taxon>Glossata</taxon>
        <taxon>Ditrysia</taxon>
        <taxon>Noctuoidea</taxon>
        <taxon>Noctuidae</taxon>
        <taxon>Amphipyrinae</taxon>
        <taxon>Spodoptera</taxon>
    </lineage>
</organism>
<dbReference type="InterPro" id="IPR008936">
    <property type="entry name" value="Rho_GTPase_activation_prot"/>
</dbReference>
<dbReference type="Proteomes" id="UP000829999">
    <property type="component" value="Chromosome 9"/>
</dbReference>
<dbReference type="OrthoDB" id="3183924at2759"/>
<dbReference type="GO" id="GO:0005737">
    <property type="term" value="C:cytoplasm"/>
    <property type="evidence" value="ECO:0007669"/>
    <property type="project" value="InterPro"/>
</dbReference>
<evidence type="ECO:0000256" key="1">
    <source>
        <dbReference type="ARBA" id="ARBA00022443"/>
    </source>
</evidence>
<proteinExistence type="predicted"/>
<reference evidence="9" key="1">
    <citation type="submission" date="2025-08" db="UniProtKB">
        <authorList>
            <consortium name="RefSeq"/>
        </authorList>
    </citation>
    <scope>IDENTIFICATION</scope>
    <source>
        <tissue evidence="9">Whole larval tissue</tissue>
    </source>
</reference>
<dbReference type="SUPFAM" id="SSF103657">
    <property type="entry name" value="BAR/IMD domain-like"/>
    <property type="match status" value="1"/>
</dbReference>
<evidence type="ECO:0000256" key="3">
    <source>
        <dbReference type="PROSITE-ProRule" id="PRU00192"/>
    </source>
</evidence>
<keyword evidence="1 3" id="KW-0728">SH3 domain</keyword>
<dbReference type="RefSeq" id="XP_050551732.1">
    <property type="nucleotide sequence ID" value="XM_050695775.1"/>
</dbReference>
<evidence type="ECO:0000259" key="5">
    <source>
        <dbReference type="PROSITE" id="PS50002"/>
    </source>
</evidence>
<dbReference type="SMART" id="SM00326">
    <property type="entry name" value="SH3"/>
    <property type="match status" value="1"/>
</dbReference>
<evidence type="ECO:0000256" key="4">
    <source>
        <dbReference type="SAM" id="Coils"/>
    </source>
</evidence>
<dbReference type="InterPro" id="IPR036028">
    <property type="entry name" value="SH3-like_dom_sf"/>
</dbReference>
<dbReference type="PANTHER" id="PTHR12552">
    <property type="entry name" value="OLIGOPHRENIN 1"/>
    <property type="match status" value="1"/>
</dbReference>
<dbReference type="SUPFAM" id="SSF50044">
    <property type="entry name" value="SH3-domain"/>
    <property type="match status" value="1"/>
</dbReference>
<dbReference type="PROSITE" id="PS50238">
    <property type="entry name" value="RHOGAP"/>
    <property type="match status" value="1"/>
</dbReference>
<evidence type="ECO:0000313" key="9">
    <source>
        <dbReference type="RefSeq" id="XP_050551732.1"/>
    </source>
</evidence>
<dbReference type="CDD" id="cd11882">
    <property type="entry name" value="SH3_GRAF-like"/>
    <property type="match status" value="1"/>
</dbReference>
<dbReference type="Gene3D" id="2.30.29.30">
    <property type="entry name" value="Pleckstrin-homology domain (PH domain)/Phosphotyrosine-binding domain (PTB)"/>
    <property type="match status" value="1"/>
</dbReference>
<dbReference type="PANTHER" id="PTHR12552:SF1">
    <property type="entry name" value="RHO GTPASE-ACTIVATING PROTEIN GRAF"/>
    <property type="match status" value="1"/>
</dbReference>
<name>A0A9R0EW45_SPOFR</name>
<dbReference type="Pfam" id="PF14604">
    <property type="entry name" value="SH3_9"/>
    <property type="match status" value="1"/>
</dbReference>
<dbReference type="InterPro" id="IPR004148">
    <property type="entry name" value="BAR_dom"/>
</dbReference>
<evidence type="ECO:0000259" key="6">
    <source>
        <dbReference type="PROSITE" id="PS50003"/>
    </source>
</evidence>
<dbReference type="FunFam" id="2.30.30.40:FF:000055">
    <property type="entry name" value="rho GTPase-activating protein 26 isoform X1"/>
    <property type="match status" value="1"/>
</dbReference>
<dbReference type="GO" id="GO:0007165">
    <property type="term" value="P:signal transduction"/>
    <property type="evidence" value="ECO:0007669"/>
    <property type="project" value="InterPro"/>
</dbReference>
<dbReference type="InterPro" id="IPR001452">
    <property type="entry name" value="SH3_domain"/>
</dbReference>
<dbReference type="Gene3D" id="2.30.30.40">
    <property type="entry name" value="SH3 Domains"/>
    <property type="match status" value="1"/>
</dbReference>
<dbReference type="SUPFAM" id="SSF50729">
    <property type="entry name" value="PH domain-like"/>
    <property type="match status" value="1"/>
</dbReference>
<dbReference type="Gene3D" id="1.20.1270.60">
    <property type="entry name" value="Arfaptin homology (AH) domain/BAR domain"/>
    <property type="match status" value="1"/>
</dbReference>
<sequence length="748" mass="81742">MGVGLQPLEFTECLADSPQFRENLQRHEKELERTSQQIKRLIKEVKDVVQAAKRLGAAQLALATSMEQFEFACIGASMTEDERVISHSLHHFATLIRTIEDERDRMLGRAHEQIIQPLERFRKEHIGAVKEGKKKFDKKTAKFCQSQERTLSLSTKKPEAVFQEADAAMDMAERDFCQASLEYVFQLQAVQERKKFELVETLLGFVFGWWTFHHTAHDVHADAEPRVKDLQLRIQRTRGNFEEMSKQTESLMKKMMELRQMSKEEDAAPEEAAGGVSRAGYLFLMEKKAFGTTTWSKHYCTYEHGSRQLALTPYNQINVKTTGATDELAVSGARACAEPVERRFCWEALPAARDAPLTLQALGERDRAAWLRALAAAPAPAPRAAPPAPDPALALDDAGFAFVRRVLAALEARGLEEQGLYRVAGVASKVARLVAAAAAGRLPALEDPLAWESKTLTSALKSYLRGLPEPLLTRALHDQFIAVAKNSRRAERAAGVAALVRALPPRNRDMLRLVLRHLRNVAARSDKNLMSCSNLAVCFGPTLLRPERETVASILDLKFYNVLVETLLDHYEQIFEDAPPPPDHNGALRTSPTSVPLSARNDIGVVERLGVSVAGCERMLGVGPGLAGPGLAGPGLAGPGLTGGALAGPARYSPHHAQLLAQLATRGSSLQLAARSSSSSAESVSAASLGSGRVRTLYACLGESEGELSFEPNQIITNVAPSGEPGWLRGTLNGKTGLVPENYVEPLP</sequence>
<dbReference type="Gene3D" id="1.10.555.10">
    <property type="entry name" value="Rho GTPase activation protein"/>
    <property type="match status" value="1"/>
</dbReference>
<evidence type="ECO:0000313" key="8">
    <source>
        <dbReference type="Proteomes" id="UP000829999"/>
    </source>
</evidence>
<keyword evidence="8" id="KW-1185">Reference proteome</keyword>
<dbReference type="FunFam" id="1.20.1270.60:FF:000001">
    <property type="entry name" value="Rho GTPase-activating protein 26"/>
    <property type="match status" value="1"/>
</dbReference>
<dbReference type="SMART" id="SM00324">
    <property type="entry name" value="RhoGAP"/>
    <property type="match status" value="1"/>
</dbReference>
<feature type="coiled-coil region" evidence="4">
    <location>
        <begin position="17"/>
        <end position="51"/>
    </location>
</feature>
<dbReference type="CDD" id="cd01249">
    <property type="entry name" value="BAR-PH_GRAF_family"/>
    <property type="match status" value="1"/>
</dbReference>
<dbReference type="InterPro" id="IPR047234">
    <property type="entry name" value="GRAF_fam"/>
</dbReference>
<feature type="domain" description="Rho-GAP" evidence="7">
    <location>
        <begin position="393"/>
        <end position="575"/>
    </location>
</feature>
<dbReference type="GeneID" id="118270991"/>
<evidence type="ECO:0000259" key="7">
    <source>
        <dbReference type="PROSITE" id="PS50238"/>
    </source>
</evidence>
<dbReference type="CDD" id="cd07602">
    <property type="entry name" value="BAR_RhoGAP_OPHN1-like"/>
    <property type="match status" value="1"/>
</dbReference>